<keyword evidence="3" id="KW-1185">Reference proteome</keyword>
<gene>
    <name evidence="2" type="ORF">LIER_25606</name>
</gene>
<evidence type="ECO:0000313" key="2">
    <source>
        <dbReference type="EMBL" id="GAA0171618.1"/>
    </source>
</evidence>
<comment type="caution">
    <text evidence="2">The sequence shown here is derived from an EMBL/GenBank/DDBJ whole genome shotgun (WGS) entry which is preliminary data.</text>
</comment>
<feature type="region of interest" description="Disordered" evidence="1">
    <location>
        <begin position="167"/>
        <end position="204"/>
    </location>
</feature>
<organism evidence="2 3">
    <name type="scientific">Lithospermum erythrorhizon</name>
    <name type="common">Purple gromwell</name>
    <name type="synonym">Lithospermum officinale var. erythrorhizon</name>
    <dbReference type="NCBI Taxonomy" id="34254"/>
    <lineage>
        <taxon>Eukaryota</taxon>
        <taxon>Viridiplantae</taxon>
        <taxon>Streptophyta</taxon>
        <taxon>Embryophyta</taxon>
        <taxon>Tracheophyta</taxon>
        <taxon>Spermatophyta</taxon>
        <taxon>Magnoliopsida</taxon>
        <taxon>eudicotyledons</taxon>
        <taxon>Gunneridae</taxon>
        <taxon>Pentapetalae</taxon>
        <taxon>asterids</taxon>
        <taxon>lamiids</taxon>
        <taxon>Boraginales</taxon>
        <taxon>Boraginaceae</taxon>
        <taxon>Boraginoideae</taxon>
        <taxon>Lithospermeae</taxon>
        <taxon>Lithospermum</taxon>
    </lineage>
</organism>
<evidence type="ECO:0000256" key="1">
    <source>
        <dbReference type="SAM" id="MobiDB-lite"/>
    </source>
</evidence>
<evidence type="ECO:0000313" key="3">
    <source>
        <dbReference type="Proteomes" id="UP001454036"/>
    </source>
</evidence>
<reference evidence="2 3" key="1">
    <citation type="submission" date="2024-01" db="EMBL/GenBank/DDBJ databases">
        <title>The complete chloroplast genome sequence of Lithospermum erythrorhizon: insights into the phylogenetic relationship among Boraginaceae species and the maternal lineages of purple gromwells.</title>
        <authorList>
            <person name="Okada T."/>
            <person name="Watanabe K."/>
        </authorList>
    </citation>
    <scope>NUCLEOTIDE SEQUENCE [LARGE SCALE GENOMIC DNA]</scope>
</reference>
<dbReference type="AlphaFoldDB" id="A0AAV3R9Q1"/>
<proteinExistence type="predicted"/>
<sequence length="204" mass="22468">MSTEGVQFCSEENEARWNFICAWNILPERYLSEATVKNQTYMDILEESGMLAIAGDIGPHWPSIVREFICSLSEDITDPSSPMFHKVKLKRQVFEFSPIRINMHYERGNEGITGSTVKLSDIIKTLIGNALSAWPTKGQLQASSLSLRVAELQAKIQALKTTLPPVVNDSVPTDDVEPDAIPLTVNDPASNAVGDPDETSPSHV</sequence>
<accession>A0AAV3R9Q1</accession>
<dbReference type="Proteomes" id="UP001454036">
    <property type="component" value="Unassembled WGS sequence"/>
</dbReference>
<dbReference type="EMBL" id="BAABME010007752">
    <property type="protein sequence ID" value="GAA0171618.1"/>
    <property type="molecule type" value="Genomic_DNA"/>
</dbReference>
<name>A0AAV3R9Q1_LITER</name>
<protein>
    <submittedName>
        <fullName evidence="2">Uncharacterized protein</fullName>
    </submittedName>
</protein>